<evidence type="ECO:0000313" key="2">
    <source>
        <dbReference type="EMBL" id="GMT17030.1"/>
    </source>
</evidence>
<sequence>AKCTANSPENLKIALCLPVSCAKDQPRLYSFLSEKSNDVVHVCGIECARMKKEKSPFFWLVNSALFCLLSVSLAVSVVDFLAEKKEAIRQEQETSNKHIDYTRHVDIRNTQ</sequence>
<name>A0AAV5VBG4_9BILA</name>
<keyword evidence="3" id="KW-1185">Reference proteome</keyword>
<organism evidence="2 3">
    <name type="scientific">Pristionchus fissidentatus</name>
    <dbReference type="NCBI Taxonomy" id="1538716"/>
    <lineage>
        <taxon>Eukaryota</taxon>
        <taxon>Metazoa</taxon>
        <taxon>Ecdysozoa</taxon>
        <taxon>Nematoda</taxon>
        <taxon>Chromadorea</taxon>
        <taxon>Rhabditida</taxon>
        <taxon>Rhabditina</taxon>
        <taxon>Diplogasteromorpha</taxon>
        <taxon>Diplogasteroidea</taxon>
        <taxon>Neodiplogasteridae</taxon>
        <taxon>Pristionchus</taxon>
    </lineage>
</organism>
<accession>A0AAV5VBG4</accession>
<keyword evidence="1" id="KW-0812">Transmembrane</keyword>
<feature type="non-terminal residue" evidence="2">
    <location>
        <position position="1"/>
    </location>
</feature>
<comment type="caution">
    <text evidence="2">The sequence shown here is derived from an EMBL/GenBank/DDBJ whole genome shotgun (WGS) entry which is preliminary data.</text>
</comment>
<gene>
    <name evidence="2" type="ORF">PFISCL1PPCAC_8327</name>
</gene>
<proteinExistence type="predicted"/>
<dbReference type="EMBL" id="BTSY01000002">
    <property type="protein sequence ID" value="GMT17030.1"/>
    <property type="molecule type" value="Genomic_DNA"/>
</dbReference>
<feature type="transmembrane region" description="Helical" evidence="1">
    <location>
        <begin position="57"/>
        <end position="82"/>
    </location>
</feature>
<keyword evidence="1" id="KW-1133">Transmembrane helix</keyword>
<evidence type="ECO:0000313" key="3">
    <source>
        <dbReference type="Proteomes" id="UP001432322"/>
    </source>
</evidence>
<dbReference type="Proteomes" id="UP001432322">
    <property type="component" value="Unassembled WGS sequence"/>
</dbReference>
<keyword evidence="1" id="KW-0472">Membrane</keyword>
<dbReference type="AlphaFoldDB" id="A0AAV5VBG4"/>
<feature type="non-terminal residue" evidence="2">
    <location>
        <position position="111"/>
    </location>
</feature>
<reference evidence="2" key="1">
    <citation type="submission" date="2023-10" db="EMBL/GenBank/DDBJ databases">
        <title>Genome assembly of Pristionchus species.</title>
        <authorList>
            <person name="Yoshida K."/>
            <person name="Sommer R.J."/>
        </authorList>
    </citation>
    <scope>NUCLEOTIDE SEQUENCE</scope>
    <source>
        <strain evidence="2">RS5133</strain>
    </source>
</reference>
<evidence type="ECO:0000256" key="1">
    <source>
        <dbReference type="SAM" id="Phobius"/>
    </source>
</evidence>
<protein>
    <submittedName>
        <fullName evidence="2">Uncharacterized protein</fullName>
    </submittedName>
</protein>